<dbReference type="AlphaFoldDB" id="A0A804QDC2"/>
<dbReference type="PANTHER" id="PTHR33170:SF41">
    <property type="entry name" value="CCHC-TYPE DOMAIN-CONTAINING PROTEIN"/>
    <property type="match status" value="1"/>
</dbReference>
<protein>
    <recommendedName>
        <fullName evidence="4">DUF4283 domain-containing protein</fullName>
    </recommendedName>
</protein>
<evidence type="ECO:0000256" key="1">
    <source>
        <dbReference type="SAM" id="MobiDB-lite"/>
    </source>
</evidence>
<feature type="region of interest" description="Disordered" evidence="1">
    <location>
        <begin position="1"/>
        <end position="57"/>
    </location>
</feature>
<organism evidence="2 3">
    <name type="scientific">Zea mays</name>
    <name type="common">Maize</name>
    <dbReference type="NCBI Taxonomy" id="4577"/>
    <lineage>
        <taxon>Eukaryota</taxon>
        <taxon>Viridiplantae</taxon>
        <taxon>Streptophyta</taxon>
        <taxon>Embryophyta</taxon>
        <taxon>Tracheophyta</taxon>
        <taxon>Spermatophyta</taxon>
        <taxon>Magnoliopsida</taxon>
        <taxon>Liliopsida</taxon>
        <taxon>Poales</taxon>
        <taxon>Poaceae</taxon>
        <taxon>PACMAD clade</taxon>
        <taxon>Panicoideae</taxon>
        <taxon>Andropogonodae</taxon>
        <taxon>Andropogoneae</taxon>
        <taxon>Tripsacinae</taxon>
        <taxon>Zea</taxon>
    </lineage>
</organism>
<dbReference type="Gramene" id="Zm00001eb314870_T001">
    <property type="protein sequence ID" value="Zm00001eb314870_P001"/>
    <property type="gene ID" value="Zm00001eb314870"/>
</dbReference>
<reference evidence="2" key="3">
    <citation type="submission" date="2021-05" db="UniProtKB">
        <authorList>
            <consortium name="EnsemblPlants"/>
        </authorList>
    </citation>
    <scope>IDENTIFICATION</scope>
    <source>
        <strain evidence="2">cv. B73</strain>
    </source>
</reference>
<dbReference type="GO" id="GO:0003676">
    <property type="term" value="F:nucleic acid binding"/>
    <property type="evidence" value="ECO:0007669"/>
    <property type="project" value="InterPro"/>
</dbReference>
<dbReference type="SUPFAM" id="SSF57756">
    <property type="entry name" value="Retrovirus zinc finger-like domains"/>
    <property type="match status" value="1"/>
</dbReference>
<reference evidence="3" key="1">
    <citation type="submission" date="2015-12" db="EMBL/GenBank/DDBJ databases">
        <title>Update maize B73 reference genome by single molecule sequencing technologies.</title>
        <authorList>
            <consortium name="Maize Genome Sequencing Project"/>
            <person name="Ware D."/>
        </authorList>
    </citation>
    <scope>NUCLEOTIDE SEQUENCE [LARGE SCALE GENOMIC DNA]</scope>
    <source>
        <strain evidence="3">cv. B73</strain>
    </source>
</reference>
<feature type="compositionally biased region" description="Basic and acidic residues" evidence="1">
    <location>
        <begin position="1"/>
        <end position="10"/>
    </location>
</feature>
<accession>A0A804QDC2</accession>
<evidence type="ECO:0008006" key="4">
    <source>
        <dbReference type="Google" id="ProtNLM"/>
    </source>
</evidence>
<evidence type="ECO:0000313" key="3">
    <source>
        <dbReference type="Proteomes" id="UP000007305"/>
    </source>
</evidence>
<dbReference type="GO" id="GO:0008270">
    <property type="term" value="F:zinc ion binding"/>
    <property type="evidence" value="ECO:0007669"/>
    <property type="project" value="InterPro"/>
</dbReference>
<proteinExistence type="predicted"/>
<evidence type="ECO:0000313" key="2">
    <source>
        <dbReference type="EnsemblPlants" id="Zm00001eb314870_P001"/>
    </source>
</evidence>
<feature type="compositionally biased region" description="Acidic residues" evidence="1">
    <location>
        <begin position="540"/>
        <end position="551"/>
    </location>
</feature>
<dbReference type="Proteomes" id="UP000007305">
    <property type="component" value="Chromosome 7"/>
</dbReference>
<feature type="compositionally biased region" description="Basic and acidic residues" evidence="1">
    <location>
        <begin position="552"/>
        <end position="567"/>
    </location>
</feature>
<dbReference type="InParanoid" id="A0A804QDC2"/>
<name>A0A804QDC2_MAIZE</name>
<sequence>MACPKHRDALPEESGNTISHEVPSVRGPNLNVREAEKSRPGTSGQTVGLASKGSGGNWLGIQRGKPYEPPPGLVAFFQNSHSPFPLRRAPRTQHRRLGFSSYAASVRAQPSVLMEKQGAQSNQQGGRAPVPNSGRAADRGNFQYEGPNQFRQGQAGAQHQHRGRSWARPGYGRGGFRGSFRGRGDFRQNHEGGGASAAKSNAANCGLAPAQTEIATAFDQSVKAETLDQSAKAEAILQKALAAIQELKKEPMPSNGVVQNAGGDAKASSNQQWQVSGEMSKHVKEAAQEEGVKNNTKAHCHRCYGKGHTMNDCVAKLYCYVCDTDTHIKQRCPMYNAPKVYALPVGYGVNKGGFFHVPTNKKLAKMGDAKVAIIQVSDGEISAANVVCELERLLPNFAPWKVDQVDTKTFRTLFPSASELSRMVEWGPVRAKSQKATLEFRPASSGGRVKATLVDVWVQFNGLPSEFCTVPHIWGVGSTLGVASEVDMAFYRKHGICRVQVGVIDPQAIPFAGDVEIAKVIYEVHFWVEDGSSEGLPLAVDEEGSLDDDQNNNDKEHKGSDGKEGDGINKAANAKVANVNKQGGGGNLGHKHNLDGTKQVQVQCAHDITTAAGTSLIADAGDGPMLGDDHMSPIAVTRKELTVEGGLEVLDQMPKGDADRMKQMAAIPEAEQTSVAGRKRRTSTTDEHSLARAERLKAERNGGALQRNLLVSFLGAAPKA</sequence>
<keyword evidence="3" id="KW-1185">Reference proteome</keyword>
<dbReference type="PANTHER" id="PTHR33170">
    <property type="entry name" value="DUF4283 DOMAIN-CONTAINING PROTEIN-RELATED"/>
    <property type="match status" value="1"/>
</dbReference>
<dbReference type="EnsemblPlants" id="Zm00001eb314870_T001">
    <property type="protein sequence ID" value="Zm00001eb314870_P001"/>
    <property type="gene ID" value="Zm00001eb314870"/>
</dbReference>
<feature type="region of interest" description="Disordered" evidence="1">
    <location>
        <begin position="537"/>
        <end position="568"/>
    </location>
</feature>
<dbReference type="Gene3D" id="4.10.60.10">
    <property type="entry name" value="Zinc finger, CCHC-type"/>
    <property type="match status" value="1"/>
</dbReference>
<feature type="region of interest" description="Disordered" evidence="1">
    <location>
        <begin position="114"/>
        <end position="200"/>
    </location>
</feature>
<dbReference type="InterPro" id="IPR036875">
    <property type="entry name" value="Znf_CCHC_sf"/>
</dbReference>
<reference evidence="2" key="2">
    <citation type="submission" date="2019-07" db="EMBL/GenBank/DDBJ databases">
        <authorList>
            <person name="Seetharam A."/>
            <person name="Woodhouse M."/>
            <person name="Cannon E."/>
        </authorList>
    </citation>
    <scope>NUCLEOTIDE SEQUENCE [LARGE SCALE GENOMIC DNA]</scope>
    <source>
        <strain evidence="2">cv. B73</strain>
    </source>
</reference>